<dbReference type="InterPro" id="IPR029044">
    <property type="entry name" value="Nucleotide-diphossugar_trans"/>
</dbReference>
<organism evidence="3 4">
    <name type="scientific">Actinomadura craniellae</name>
    <dbReference type="NCBI Taxonomy" id="2231787"/>
    <lineage>
        <taxon>Bacteria</taxon>
        <taxon>Bacillati</taxon>
        <taxon>Actinomycetota</taxon>
        <taxon>Actinomycetes</taxon>
        <taxon>Streptosporangiales</taxon>
        <taxon>Thermomonosporaceae</taxon>
        <taxon>Actinomadura</taxon>
    </lineage>
</organism>
<proteinExistence type="predicted"/>
<gene>
    <name evidence="3" type="ORF">DPM19_14685</name>
</gene>
<feature type="domain" description="Glycosyltransferase 2-like" evidence="1">
    <location>
        <begin position="7"/>
        <end position="168"/>
    </location>
</feature>
<dbReference type="Pfam" id="PF00535">
    <property type="entry name" value="Glycos_transf_2"/>
    <property type="match status" value="1"/>
</dbReference>
<dbReference type="Proteomes" id="UP000251891">
    <property type="component" value="Unassembled WGS sequence"/>
</dbReference>
<feature type="domain" description="TarS/TarP linker" evidence="2">
    <location>
        <begin position="226"/>
        <end position="321"/>
    </location>
</feature>
<sequence>MDYPKVSVIIPVYNCRPSLERALSSVFQQSLGMDRIEVVAVDDGSTDGSGELLDELAAGEPRLRVVHQPNSGGPGAPRNAGIDLARGEYLLFLDADDYLGAEALERMCAMADENGTDIVIGKYVGVNRGVARWMFRRNVPRTTVLDADPGVYNTLSVLKLYRRSMIERIGLRFAQGLLSHEDLIFAARAYFAADGISVLGDYDCYYWVDREDGTSVLQQGGADGPAFYGAMTEMMRYAADQVEAGPVRDRMMNRHFRNEILPRFQTRYQTMSPAEQEVERAGARALLTEWFTPGIMAGTPVLRRLIAYALIHDRPDLLDEFVRQGGPDGEVPLVVEQGRLYAAHPRFRDPAAGIPDEMYEVTAAPPIDRGLDRVEWRAGRLHLTGTARLGGVSIDRQSLTLSLRRRGSDDEHRLPVRSGPDGYAAEVDPAGAGSGGPLAEGHWDLRLLLSAEGFETEVRVGGERPDGFTLPDSRPVPESGFADLHLRPYLTDWYENLTLQVERDAGTSLLDVREVDWPARTLLRVRGRVTGLVPDGKAPTATVRVRRRGTAETLPATVTIDGLDLVAELDVTGRRDGRWDLTLELTSAAGVTLRERIRAPEGPALPESTRRGPLASWRATPYRTDRGDLSVRVVERTLGAVAGTRLRGATARLRAR</sequence>
<accession>A0A365H554</accession>
<dbReference type="CDD" id="cd00761">
    <property type="entry name" value="Glyco_tranf_GTA_type"/>
    <property type="match status" value="1"/>
</dbReference>
<evidence type="ECO:0000313" key="3">
    <source>
        <dbReference type="EMBL" id="RAY14225.1"/>
    </source>
</evidence>
<dbReference type="PANTHER" id="PTHR22916:SF3">
    <property type="entry name" value="UDP-GLCNAC:BETAGAL BETA-1,3-N-ACETYLGLUCOSAMINYLTRANSFERASE-LIKE PROTEIN 1"/>
    <property type="match status" value="1"/>
</dbReference>
<dbReference type="EMBL" id="QLYX01000006">
    <property type="protein sequence ID" value="RAY14225.1"/>
    <property type="molecule type" value="Genomic_DNA"/>
</dbReference>
<dbReference type="GO" id="GO:0016758">
    <property type="term" value="F:hexosyltransferase activity"/>
    <property type="evidence" value="ECO:0007669"/>
    <property type="project" value="UniProtKB-ARBA"/>
</dbReference>
<dbReference type="InterPro" id="IPR001173">
    <property type="entry name" value="Glyco_trans_2-like"/>
</dbReference>
<dbReference type="AlphaFoldDB" id="A0A365H554"/>
<protein>
    <submittedName>
        <fullName evidence="3">Uncharacterized protein</fullName>
    </submittedName>
</protein>
<dbReference type="RefSeq" id="WP_111867680.1">
    <property type="nucleotide sequence ID" value="NZ_QLYX01000006.1"/>
</dbReference>
<dbReference type="InterPro" id="IPR054028">
    <property type="entry name" value="TarS/TarP_linker"/>
</dbReference>
<reference evidence="3 4" key="1">
    <citation type="submission" date="2018-06" db="EMBL/GenBank/DDBJ databases">
        <title>Actinomadura craniellae sp. nov. isolated from marine sponge Craniella sp.</title>
        <authorList>
            <person name="Li L."/>
            <person name="Xu Q.H."/>
            <person name="Lin H.W."/>
            <person name="Lu Y.H."/>
        </authorList>
    </citation>
    <scope>NUCLEOTIDE SEQUENCE [LARGE SCALE GENOMIC DNA]</scope>
    <source>
        <strain evidence="3 4">LHW63021</strain>
    </source>
</reference>
<dbReference type="Gene3D" id="3.90.550.10">
    <property type="entry name" value="Spore Coat Polysaccharide Biosynthesis Protein SpsA, Chain A"/>
    <property type="match status" value="1"/>
</dbReference>
<name>A0A365H554_9ACTN</name>
<dbReference type="PANTHER" id="PTHR22916">
    <property type="entry name" value="GLYCOSYLTRANSFERASE"/>
    <property type="match status" value="1"/>
</dbReference>
<dbReference type="OrthoDB" id="2676521at2"/>
<keyword evidence="4" id="KW-1185">Reference proteome</keyword>
<evidence type="ECO:0000259" key="1">
    <source>
        <dbReference type="Pfam" id="PF00535"/>
    </source>
</evidence>
<comment type="caution">
    <text evidence="3">The sequence shown here is derived from an EMBL/GenBank/DDBJ whole genome shotgun (WGS) entry which is preliminary data.</text>
</comment>
<dbReference type="Pfam" id="PF22181">
    <property type="entry name" value="TarS_linker"/>
    <property type="match status" value="1"/>
</dbReference>
<dbReference type="SUPFAM" id="SSF53448">
    <property type="entry name" value="Nucleotide-diphospho-sugar transferases"/>
    <property type="match status" value="1"/>
</dbReference>
<evidence type="ECO:0000313" key="4">
    <source>
        <dbReference type="Proteomes" id="UP000251891"/>
    </source>
</evidence>
<evidence type="ECO:0000259" key="2">
    <source>
        <dbReference type="Pfam" id="PF22181"/>
    </source>
</evidence>